<comment type="similarity">
    <text evidence="6">Belongs to the PIR protein family.</text>
</comment>
<evidence type="ECO:0000256" key="5">
    <source>
        <dbReference type="ARBA" id="ARBA00022737"/>
    </source>
</evidence>
<feature type="region of interest" description="Disordered" evidence="7">
    <location>
        <begin position="256"/>
        <end position="291"/>
    </location>
</feature>
<dbReference type="Proteomes" id="UP000799324">
    <property type="component" value="Unassembled WGS sequence"/>
</dbReference>
<evidence type="ECO:0000256" key="8">
    <source>
        <dbReference type="SAM" id="SignalP"/>
    </source>
</evidence>
<dbReference type="Pfam" id="PF22799">
    <property type="entry name" value="PIR1-like_C"/>
    <property type="match status" value="1"/>
</dbReference>
<proteinExistence type="inferred from homology"/>
<keyword evidence="2" id="KW-0134">Cell wall</keyword>
<feature type="domain" description="Cell wall mannoprotein PIR1-like C-terminal" evidence="9">
    <location>
        <begin position="72"/>
        <end position="145"/>
    </location>
</feature>
<gene>
    <name evidence="10" type="ORF">K491DRAFT_267100</name>
</gene>
<evidence type="ECO:0000256" key="2">
    <source>
        <dbReference type="ARBA" id="ARBA00022512"/>
    </source>
</evidence>
<accession>A0A6A6TEH9</accession>
<evidence type="ECO:0000313" key="10">
    <source>
        <dbReference type="EMBL" id="KAF2658405.1"/>
    </source>
</evidence>
<evidence type="ECO:0000256" key="4">
    <source>
        <dbReference type="ARBA" id="ARBA00022729"/>
    </source>
</evidence>
<evidence type="ECO:0000256" key="6">
    <source>
        <dbReference type="ARBA" id="ARBA00038219"/>
    </source>
</evidence>
<evidence type="ECO:0000259" key="9">
    <source>
        <dbReference type="Pfam" id="PF22799"/>
    </source>
</evidence>
<comment type="subcellular location">
    <subcellularLocation>
        <location evidence="1">Secreted</location>
        <location evidence="1">Cell wall</location>
    </subcellularLocation>
</comment>
<feature type="compositionally biased region" description="Polar residues" evidence="7">
    <location>
        <begin position="256"/>
        <end position="274"/>
    </location>
</feature>
<dbReference type="InterPro" id="IPR000420">
    <property type="entry name" value="Yeast_PIR_rpt"/>
</dbReference>
<feature type="signal peptide" evidence="8">
    <location>
        <begin position="1"/>
        <end position="15"/>
    </location>
</feature>
<keyword evidence="3" id="KW-0964">Secreted</keyword>
<reference evidence="10" key="1">
    <citation type="journal article" date="2020" name="Stud. Mycol.">
        <title>101 Dothideomycetes genomes: a test case for predicting lifestyles and emergence of pathogens.</title>
        <authorList>
            <person name="Haridas S."/>
            <person name="Albert R."/>
            <person name="Binder M."/>
            <person name="Bloem J."/>
            <person name="Labutti K."/>
            <person name="Salamov A."/>
            <person name="Andreopoulos B."/>
            <person name="Baker S."/>
            <person name="Barry K."/>
            <person name="Bills G."/>
            <person name="Bluhm B."/>
            <person name="Cannon C."/>
            <person name="Castanera R."/>
            <person name="Culley D."/>
            <person name="Daum C."/>
            <person name="Ezra D."/>
            <person name="Gonzalez J."/>
            <person name="Henrissat B."/>
            <person name="Kuo A."/>
            <person name="Liang C."/>
            <person name="Lipzen A."/>
            <person name="Lutzoni F."/>
            <person name="Magnuson J."/>
            <person name="Mondo S."/>
            <person name="Nolan M."/>
            <person name="Ohm R."/>
            <person name="Pangilinan J."/>
            <person name="Park H.-J."/>
            <person name="Ramirez L."/>
            <person name="Alfaro M."/>
            <person name="Sun H."/>
            <person name="Tritt A."/>
            <person name="Yoshinaga Y."/>
            <person name="Zwiers L.-H."/>
            <person name="Turgeon B."/>
            <person name="Goodwin S."/>
            <person name="Spatafora J."/>
            <person name="Crous P."/>
            <person name="Grigoriev I."/>
        </authorList>
    </citation>
    <scope>NUCLEOTIDE SEQUENCE</scope>
    <source>
        <strain evidence="10">CBS 122681</strain>
    </source>
</reference>
<keyword evidence="5" id="KW-0677">Repeat</keyword>
<evidence type="ECO:0000256" key="1">
    <source>
        <dbReference type="ARBA" id="ARBA00004191"/>
    </source>
</evidence>
<dbReference type="GO" id="GO:0005199">
    <property type="term" value="F:structural constituent of cell wall"/>
    <property type="evidence" value="ECO:0007669"/>
    <property type="project" value="InterPro"/>
</dbReference>
<dbReference type="GO" id="GO:0031505">
    <property type="term" value="P:fungal-type cell wall organization"/>
    <property type="evidence" value="ECO:0007669"/>
    <property type="project" value="UniProtKB-ARBA"/>
</dbReference>
<dbReference type="EMBL" id="MU004315">
    <property type="protein sequence ID" value="KAF2658405.1"/>
    <property type="molecule type" value="Genomic_DNA"/>
</dbReference>
<organism evidence="10 11">
    <name type="scientific">Lophiostoma macrostomum CBS 122681</name>
    <dbReference type="NCBI Taxonomy" id="1314788"/>
    <lineage>
        <taxon>Eukaryota</taxon>
        <taxon>Fungi</taxon>
        <taxon>Dikarya</taxon>
        <taxon>Ascomycota</taxon>
        <taxon>Pezizomycotina</taxon>
        <taxon>Dothideomycetes</taxon>
        <taxon>Pleosporomycetidae</taxon>
        <taxon>Pleosporales</taxon>
        <taxon>Lophiostomataceae</taxon>
        <taxon>Lophiostoma</taxon>
    </lineage>
</organism>
<dbReference type="Pfam" id="PF00399">
    <property type="entry name" value="PIR"/>
    <property type="match status" value="6"/>
</dbReference>
<dbReference type="InterPro" id="IPR051153">
    <property type="entry name" value="Yeast_CWMannoprotein_PIR"/>
</dbReference>
<dbReference type="InterPro" id="IPR054508">
    <property type="entry name" value="PIR1-like_C"/>
</dbReference>
<dbReference type="PROSITE" id="PS50256">
    <property type="entry name" value="PIR_REPEAT_2"/>
    <property type="match status" value="2"/>
</dbReference>
<name>A0A6A6TEH9_9PLEO</name>
<dbReference type="GO" id="GO:0009277">
    <property type="term" value="C:fungal-type cell wall"/>
    <property type="evidence" value="ECO:0007669"/>
    <property type="project" value="TreeGrafter"/>
</dbReference>
<evidence type="ECO:0000313" key="11">
    <source>
        <dbReference type="Proteomes" id="UP000799324"/>
    </source>
</evidence>
<protein>
    <recommendedName>
        <fullName evidence="9">Cell wall mannoprotein PIR1-like C-terminal domain-containing protein</fullName>
    </recommendedName>
</protein>
<keyword evidence="4 8" id="KW-0732">Signal</keyword>
<evidence type="ECO:0000256" key="3">
    <source>
        <dbReference type="ARBA" id="ARBA00022525"/>
    </source>
</evidence>
<dbReference type="PANTHER" id="PTHR47254:SF1">
    <property type="entry name" value="CELL WALL MANNOPROTEIN CIS3-RELATED"/>
    <property type="match status" value="1"/>
</dbReference>
<sequence length="323" mass="32554">MKTFVALALAGSAVAQGVTSAIAPDASAPSGCETSADGEYQVSVVNVTTSASKRGVERRQLAGTLTVTLSDGVLTDQADRTGYIAANYQWQFDDPPQTGAIYTSGFSLCSNNSFALGGSAVFYQCYTGGFYNIYDRDWADQCSPIYLVAVSSGTVTQTSDGQPGATTALTQVTQQTDGQPAAPTSGVVLTQISDGQPQAPTGVISQISDGQPQAPTGVITQISDGQPQAPTGPVVTQISDGQPQAPTSGAVITQISDGQPQAPTSFISQISDGQPQAPVATGNGTGNYSATSAAPSEFTGAAATPVYGVGAFAAGLFGLAALL</sequence>
<dbReference type="AlphaFoldDB" id="A0A6A6TEH9"/>
<keyword evidence="11" id="KW-1185">Reference proteome</keyword>
<dbReference type="PANTHER" id="PTHR47254">
    <property type="entry name" value="CELL WALL MANNOPROTEIN CIS3-RELATED"/>
    <property type="match status" value="1"/>
</dbReference>
<evidence type="ECO:0000256" key="7">
    <source>
        <dbReference type="SAM" id="MobiDB-lite"/>
    </source>
</evidence>
<dbReference type="OrthoDB" id="5415592at2759"/>
<feature type="chain" id="PRO_5025329521" description="Cell wall mannoprotein PIR1-like C-terminal domain-containing protein" evidence="8">
    <location>
        <begin position="16"/>
        <end position="323"/>
    </location>
</feature>